<feature type="transmembrane region" description="Helical" evidence="1">
    <location>
        <begin position="497"/>
        <end position="518"/>
    </location>
</feature>
<feature type="transmembrane region" description="Helical" evidence="1">
    <location>
        <begin position="412"/>
        <end position="434"/>
    </location>
</feature>
<keyword evidence="1" id="KW-0812">Transmembrane</keyword>
<evidence type="ECO:0000313" key="4">
    <source>
        <dbReference type="Proteomes" id="UP000602050"/>
    </source>
</evidence>
<keyword evidence="1" id="KW-0472">Membrane</keyword>
<accession>A0A8J3EIJ3</accession>
<feature type="transmembrane region" description="Helical" evidence="1">
    <location>
        <begin position="530"/>
        <end position="550"/>
    </location>
</feature>
<keyword evidence="1" id="KW-1133">Transmembrane helix</keyword>
<dbReference type="Proteomes" id="UP000602050">
    <property type="component" value="Unassembled WGS sequence"/>
</dbReference>
<dbReference type="Pfam" id="PF06808">
    <property type="entry name" value="DctM"/>
    <property type="match status" value="1"/>
</dbReference>
<name>A0A8J3EIJ3_9BACI</name>
<protein>
    <submittedName>
        <fullName evidence="3">C4-dicarboxylate ABC transporter permease</fullName>
    </submittedName>
</protein>
<dbReference type="InterPro" id="IPR011853">
    <property type="entry name" value="TRAP_DctM-Dct_fused"/>
</dbReference>
<comment type="caution">
    <text evidence="3">The sequence shown here is derived from an EMBL/GenBank/DDBJ whole genome shotgun (WGS) entry which is preliminary data.</text>
</comment>
<sequence>MAKKYKFAAWFQTGEKRKLTGIHLKIFYVLALILAVYQIWSVIWGKLDPMNQMALHLSFVLALTFLLYSFSKKSIGPPTIFDVVCAILAISAGIYFTYHAAYFSVRIPILDPLSPMDIFFGLVFVLLSMEAARRTIGYPIIVLVLISFGYVLWGHFLPGLWQHRPFTAGELLEDLAFSFNGLWGSPISVAATFVFIFMLFGAFLKKAGAGEFFFKLSMAIAGRSRGGSAKVAVIASALFGSISGSPTANTVTTGSFTIPVNKRAGYTPTTAAAVEAAASTGGSILPPIMGSAAFLMAAVTQFPYATIMVAAIIPGILYYISLYCMVHFQALRSNIPTPKDEHIPNLKEVWKEGWYYFIPLIVLVVFLFQGYSASRTGFYGILSIIAVSWFRRETRMGLKEIGEALVDGARSAIPVSTACAAAGLMIAGIMTTGLGGKLTSIVLSITEGMFFPTLVLVMVICIILGMGMPVAAAYILTAMLAAPALIELGVSPLAAHLFIVYFSIFSAITPPVAVAAYAAAGIAQANPNQVGLEAVKIGIVGFIVPFMFVLEPGLLMQGSVMTIVISAITAAIGVVSLSAGIIGWFAARAAILHRSILIISGCTLIYPDFFISASGLAGLILVFFLQKRKKEAVRPASDFTGAADKAIAENR</sequence>
<feature type="transmembrane region" description="Helical" evidence="1">
    <location>
        <begin position="181"/>
        <end position="204"/>
    </location>
</feature>
<evidence type="ECO:0000313" key="3">
    <source>
        <dbReference type="EMBL" id="GGH71408.1"/>
    </source>
</evidence>
<feature type="transmembrane region" description="Helical" evidence="1">
    <location>
        <begin position="354"/>
        <end position="371"/>
    </location>
</feature>
<keyword evidence="4" id="KW-1185">Reference proteome</keyword>
<feature type="transmembrane region" description="Helical" evidence="1">
    <location>
        <begin position="26"/>
        <end position="44"/>
    </location>
</feature>
<feature type="transmembrane region" description="Helical" evidence="1">
    <location>
        <begin position="113"/>
        <end position="129"/>
    </location>
</feature>
<feature type="transmembrane region" description="Helical" evidence="1">
    <location>
        <begin position="50"/>
        <end position="68"/>
    </location>
</feature>
<dbReference type="NCBIfam" id="TIGR02123">
    <property type="entry name" value="TRAP_fused"/>
    <property type="match status" value="1"/>
</dbReference>
<evidence type="ECO:0000256" key="1">
    <source>
        <dbReference type="SAM" id="Phobius"/>
    </source>
</evidence>
<feature type="transmembrane region" description="Helical" evidence="1">
    <location>
        <begin position="562"/>
        <end position="586"/>
    </location>
</feature>
<dbReference type="AlphaFoldDB" id="A0A8J3EIJ3"/>
<feature type="transmembrane region" description="Helical" evidence="1">
    <location>
        <begin position="441"/>
        <end position="465"/>
    </location>
</feature>
<dbReference type="EMBL" id="BMEV01000009">
    <property type="protein sequence ID" value="GGH71408.1"/>
    <property type="molecule type" value="Genomic_DNA"/>
</dbReference>
<organism evidence="3 4">
    <name type="scientific">Compostibacillus humi</name>
    <dbReference type="NCBI Taxonomy" id="1245525"/>
    <lineage>
        <taxon>Bacteria</taxon>
        <taxon>Bacillati</taxon>
        <taxon>Bacillota</taxon>
        <taxon>Bacilli</taxon>
        <taxon>Bacillales</taxon>
        <taxon>Bacillaceae</taxon>
        <taxon>Compostibacillus</taxon>
    </lineage>
</organism>
<reference evidence="3" key="1">
    <citation type="journal article" date="2014" name="Int. J. Syst. Evol. Microbiol.">
        <title>Complete genome sequence of Corynebacterium casei LMG S-19264T (=DSM 44701T), isolated from a smear-ripened cheese.</title>
        <authorList>
            <consortium name="US DOE Joint Genome Institute (JGI-PGF)"/>
            <person name="Walter F."/>
            <person name="Albersmeier A."/>
            <person name="Kalinowski J."/>
            <person name="Ruckert C."/>
        </authorList>
    </citation>
    <scope>NUCLEOTIDE SEQUENCE</scope>
    <source>
        <strain evidence="3">CGMCC 1.12360</strain>
    </source>
</reference>
<dbReference type="PANTHER" id="PTHR43849:SF2">
    <property type="entry name" value="BLL3936 PROTEIN"/>
    <property type="match status" value="1"/>
</dbReference>
<reference evidence="3" key="2">
    <citation type="submission" date="2020-09" db="EMBL/GenBank/DDBJ databases">
        <authorList>
            <person name="Sun Q."/>
            <person name="Zhou Y."/>
        </authorList>
    </citation>
    <scope>NUCLEOTIDE SEQUENCE</scope>
    <source>
        <strain evidence="3">CGMCC 1.12360</strain>
    </source>
</reference>
<evidence type="ECO:0000259" key="2">
    <source>
        <dbReference type="Pfam" id="PF06808"/>
    </source>
</evidence>
<feature type="domain" description="TRAP C4-dicarboxylate transport system permease DctM subunit" evidence="2">
    <location>
        <begin position="124"/>
        <end position="561"/>
    </location>
</feature>
<feature type="transmembrane region" description="Helical" evidence="1">
    <location>
        <begin position="376"/>
        <end position="392"/>
    </location>
</feature>
<gene>
    <name evidence="3" type="ORF">GCM10010978_07300</name>
</gene>
<feature type="transmembrane region" description="Helical" evidence="1">
    <location>
        <begin position="598"/>
        <end position="625"/>
    </location>
</feature>
<feature type="transmembrane region" description="Helical" evidence="1">
    <location>
        <begin position="293"/>
        <end position="320"/>
    </location>
</feature>
<proteinExistence type="predicted"/>
<dbReference type="PANTHER" id="PTHR43849">
    <property type="entry name" value="BLL3936 PROTEIN"/>
    <property type="match status" value="1"/>
</dbReference>
<feature type="transmembrane region" description="Helical" evidence="1">
    <location>
        <begin position="136"/>
        <end position="161"/>
    </location>
</feature>
<dbReference type="InterPro" id="IPR010656">
    <property type="entry name" value="DctM"/>
</dbReference>
<feature type="transmembrane region" description="Helical" evidence="1">
    <location>
        <begin position="80"/>
        <end position="101"/>
    </location>
</feature>
<dbReference type="RefSeq" id="WP_188391018.1">
    <property type="nucleotide sequence ID" value="NZ_BMEV01000009.1"/>
</dbReference>